<dbReference type="PANTHER" id="PTHR37946">
    <property type="entry name" value="SLL1969 PROTEIN"/>
    <property type="match status" value="1"/>
</dbReference>
<dbReference type="InterPro" id="IPR010315">
    <property type="entry name" value="DUF915_hydro-like"/>
</dbReference>
<dbReference type="RefSeq" id="WP_034654021.1">
    <property type="nucleotide sequence ID" value="NZ_BCVB01000007.1"/>
</dbReference>
<dbReference type="GeneID" id="93641296"/>
<accession>A0A0B6AKZ1</accession>
<dbReference type="InterPro" id="IPR029058">
    <property type="entry name" value="AB_hydrolase_fold"/>
</dbReference>
<gene>
    <name evidence="1" type="ORF">BG04_3234</name>
</gene>
<dbReference type="KEGG" id="bmeg:BG04_3234"/>
<dbReference type="Gene3D" id="3.40.50.1820">
    <property type="entry name" value="alpha/beta hydrolase"/>
    <property type="match status" value="1"/>
</dbReference>
<dbReference type="EMBL" id="CP009920">
    <property type="protein sequence ID" value="AJI21732.1"/>
    <property type="molecule type" value="Genomic_DNA"/>
</dbReference>
<dbReference type="PANTHER" id="PTHR37946:SF1">
    <property type="entry name" value="SLL1969 PROTEIN"/>
    <property type="match status" value="1"/>
</dbReference>
<dbReference type="SUPFAM" id="SSF53474">
    <property type="entry name" value="alpha/beta-Hydrolases"/>
    <property type="match status" value="1"/>
</dbReference>
<dbReference type="Proteomes" id="UP000031829">
    <property type="component" value="Chromosome"/>
</dbReference>
<organism evidence="1 2">
    <name type="scientific">Priestia megaterium (strain ATCC 14581 / DSM 32 / CCUG 1817 / JCM 2506 / NBRC 15308 / NCIMB 9376 / NCTC 10342 / NRRL B-14308 / VKM B-512 / Ford 19)</name>
    <name type="common">Bacillus megaterium</name>
    <dbReference type="NCBI Taxonomy" id="1348623"/>
    <lineage>
        <taxon>Bacteria</taxon>
        <taxon>Bacillati</taxon>
        <taxon>Bacillota</taxon>
        <taxon>Bacilli</taxon>
        <taxon>Bacillales</taxon>
        <taxon>Bacillaceae</taxon>
        <taxon>Priestia</taxon>
    </lineage>
</organism>
<protein>
    <submittedName>
        <fullName evidence="1">PGAP1-like family protein</fullName>
    </submittedName>
</protein>
<name>A0A0B6AKZ1_PRIM2</name>
<proteinExistence type="predicted"/>
<evidence type="ECO:0000313" key="1">
    <source>
        <dbReference type="EMBL" id="AJI21732.1"/>
    </source>
</evidence>
<sequence>MRLLILLISIILFISLCFYIFAPQIKRGAQSKNVPVLFIHGYLGSQKSLGKMIKRFEQNGWGTKVGYCVVQKDGAIQWKHIMKAKEGKLPLIHIVFKKPDASIAQQQKWIEAIMQDVRDTYKAPSVDLVGHSMGGVTAAAVSLSNPQHIQKLVTLGSPIQGLDYQELMEMYPHARNHIESMGARDLAFHSIALNKLYESRQDFSKEIDVFSGAGDVGDKTDGVVTVESAYGLQEFTEHIHLQTFHEAHSDLHESSEVDKAVYQFLKRD</sequence>
<reference evidence="1 2" key="1">
    <citation type="journal article" date="2015" name="Genome Announc.">
        <title>Complete genome sequences for 35 biothreat assay-relevant bacillus species.</title>
        <authorList>
            <person name="Johnson S.L."/>
            <person name="Daligault H.E."/>
            <person name="Davenport K.W."/>
            <person name="Jaissle J."/>
            <person name="Frey K.G."/>
            <person name="Ladner J.T."/>
            <person name="Broomall S.M."/>
            <person name="Bishop-Lilly K.A."/>
            <person name="Bruce D.C."/>
            <person name="Gibbons H.S."/>
            <person name="Coyne S.R."/>
            <person name="Lo C.C."/>
            <person name="Meincke L."/>
            <person name="Munk A.C."/>
            <person name="Koroleva G.I."/>
            <person name="Rosenzweig C.N."/>
            <person name="Palacios G.F."/>
            <person name="Redden C.L."/>
            <person name="Minogue T.D."/>
            <person name="Chain P.S."/>
        </authorList>
    </citation>
    <scope>NUCLEOTIDE SEQUENCE [LARGE SCALE GENOMIC DNA]</scope>
    <source>
        <strain evidence="2">ATCC 14581 / DSM 32 / JCM 2506 / NBRC 15308 / NCIMB 9376 / NCTC 10342 / NRRL B-14308 / VKM B-512</strain>
    </source>
</reference>
<dbReference type="HOGENOM" id="CLU_077377_0_0_9"/>
<dbReference type="Pfam" id="PF06028">
    <property type="entry name" value="DUF915"/>
    <property type="match status" value="1"/>
</dbReference>
<evidence type="ECO:0000313" key="2">
    <source>
        <dbReference type="Proteomes" id="UP000031829"/>
    </source>
</evidence>
<dbReference type="AlphaFoldDB" id="A0A0B6AKZ1"/>